<evidence type="ECO:0000256" key="3">
    <source>
        <dbReference type="ARBA" id="ARBA00006427"/>
    </source>
</evidence>
<dbReference type="Proteomes" id="UP000472270">
    <property type="component" value="Unassembled WGS sequence"/>
</dbReference>
<evidence type="ECO:0000256" key="4">
    <source>
        <dbReference type="ARBA" id="ARBA00023242"/>
    </source>
</evidence>
<dbReference type="InterPro" id="IPR011989">
    <property type="entry name" value="ARM-like"/>
</dbReference>
<dbReference type="Pfam" id="PF12333">
    <property type="entry name" value="Ipi1_N"/>
    <property type="match status" value="1"/>
</dbReference>
<sequence length="935" mass="104234">MKAKKQKRQGDFQKVQLKVGKKKPKADNATNVNFRSKAIHLPEQLKHVDSGPTKHRQLDIMDLLSKLHHINSNIKQGALVGLRELLSAQPSMIELHASAVLSEVAALFTDKDGSVRAAAVRLLRFITQCIPAERVVPFFPLLSAHLTCAMTHISEAIQEDALRVLDVLLEHYPGLLSQRHTVLLTNFLELISQKRKAATGQDKSGKGGFALTISTNRSVTAQQWRLTVLLRLGSFLQAVVEERPLDEGVTSSIGLGMWAGEKGSVTSVDVSWEEHVFGKGRIQVFENSGAVPTPHSAYRLRPDSKAGAGMNKELCSAETVQGFAGTLVPLLLEIWVEAAGGDHVQTDSGHLLSAEAMALMFQILTILQLLRRVSPHRDQKDILDAWFRNSYLADFKHHFMKNFPYGLLEVARHKKKADGKRIRQQVAAGTVAGGNVEPLALNVTLCQVMVTLSLRGQDHVEAEDADWLGTIRVFIRETLSNGGKLSSKHLAALLEVVWRMIVTQRSRVVTDDLLQAVYVQYQQRNLAVSVRSLLLCFFSQFYIQEHQNHPHIARSRILARWLASLPVQLVQLGSRNPQLSAQLLETIHPAAARGNKDLLQSLQKNACSIYDPQEGCVVVLPVESQKRLVQILHSLPAFPAELLACLSQVCNTGRVSASLATMLIRTIHLRSPLCGWSSSSQDVPVKDVDYLSFFFTTLTGFSSEMLQALQDTDEDSLLPSSILSPLSVFATTLEQFLHHWDIVEEVCHCLDTLGSRAQCFDVIQNAIIKNLCGLVVVPDCVCAAILRCVPRLLDVNFLPSDTLLHFLSDCCLSMLNLLLQLEQSAHKRDAVWEACFAALSTVPRLLRLVLQSFRVCDLCEEELPVLAQILSLLLQHTQLHLTVHTHIWLLMTAHIHFSFHFYGGETREQWLTDLLYCYSVTLFGHRANMGMRDIY</sequence>
<keyword evidence="4" id="KW-0539">Nucleus</keyword>
<feature type="domain" description="Pre-rRNA-processing protein Ipi1 N-terminal" evidence="6">
    <location>
        <begin position="134"/>
        <end position="236"/>
    </location>
</feature>
<feature type="region of interest" description="Disordered" evidence="5">
    <location>
        <begin position="1"/>
        <end position="27"/>
    </location>
</feature>
<feature type="domain" description="TEX10-like TPR repeats" evidence="7">
    <location>
        <begin position="557"/>
        <end position="922"/>
    </location>
</feature>
<dbReference type="GO" id="GO:0071339">
    <property type="term" value="C:MLL1 complex"/>
    <property type="evidence" value="ECO:0007669"/>
    <property type="project" value="TreeGrafter"/>
</dbReference>
<keyword evidence="9" id="KW-1185">Reference proteome</keyword>
<organism evidence="8 9">
    <name type="scientific">Sinocyclocheilus rhinocerous</name>
    <dbReference type="NCBI Taxonomy" id="307959"/>
    <lineage>
        <taxon>Eukaryota</taxon>
        <taxon>Metazoa</taxon>
        <taxon>Chordata</taxon>
        <taxon>Craniata</taxon>
        <taxon>Vertebrata</taxon>
        <taxon>Euteleostomi</taxon>
        <taxon>Actinopterygii</taxon>
        <taxon>Neopterygii</taxon>
        <taxon>Teleostei</taxon>
        <taxon>Ostariophysi</taxon>
        <taxon>Cypriniformes</taxon>
        <taxon>Cyprinidae</taxon>
        <taxon>Cyprininae</taxon>
        <taxon>Sinocyclocheilus</taxon>
    </lineage>
</organism>
<dbReference type="Gene3D" id="1.25.10.10">
    <property type="entry name" value="Leucine-rich Repeat Variant"/>
    <property type="match status" value="1"/>
</dbReference>
<evidence type="ECO:0000256" key="5">
    <source>
        <dbReference type="SAM" id="MobiDB-lite"/>
    </source>
</evidence>
<dbReference type="InterPro" id="IPR057949">
    <property type="entry name" value="TPR_TEX10"/>
</dbReference>
<reference evidence="8" key="1">
    <citation type="submission" date="2025-08" db="UniProtKB">
        <authorList>
            <consortium name="Ensembl"/>
        </authorList>
    </citation>
    <scope>IDENTIFICATION</scope>
</reference>
<evidence type="ECO:0000256" key="2">
    <source>
        <dbReference type="ARBA" id="ARBA00004642"/>
    </source>
</evidence>
<reference evidence="8" key="2">
    <citation type="submission" date="2025-09" db="UniProtKB">
        <authorList>
            <consortium name="Ensembl"/>
        </authorList>
    </citation>
    <scope>IDENTIFICATION</scope>
</reference>
<evidence type="ECO:0000256" key="1">
    <source>
        <dbReference type="ARBA" id="ARBA00004604"/>
    </source>
</evidence>
<proteinExistence type="inferred from homology"/>
<dbReference type="Ensembl" id="ENSSRHT00000056403.1">
    <property type="protein sequence ID" value="ENSSRHP00000054865.1"/>
    <property type="gene ID" value="ENSSRHG00000027628.1"/>
</dbReference>
<comment type="subcellular location">
    <subcellularLocation>
        <location evidence="1">Nucleus</location>
        <location evidence="1">Nucleolus</location>
    </subcellularLocation>
    <subcellularLocation>
        <location evidence="2">Nucleus</location>
        <location evidence="2">Nucleoplasm</location>
    </subcellularLocation>
</comment>
<dbReference type="SUPFAM" id="SSF48371">
    <property type="entry name" value="ARM repeat"/>
    <property type="match status" value="1"/>
</dbReference>
<dbReference type="PANTHER" id="PTHR16056">
    <property type="entry name" value="REGULATOR OF MICROTUBULE DYNAMICS PROTEIN"/>
    <property type="match status" value="1"/>
</dbReference>
<accession>A0A673JLJ9</accession>
<dbReference type="PANTHER" id="PTHR16056:SF2">
    <property type="entry name" value="TESTIS-EXPRESSED PROTEIN 10"/>
    <property type="match status" value="1"/>
</dbReference>
<evidence type="ECO:0000313" key="9">
    <source>
        <dbReference type="Proteomes" id="UP000472270"/>
    </source>
</evidence>
<dbReference type="InterPro" id="IPR016024">
    <property type="entry name" value="ARM-type_fold"/>
</dbReference>
<evidence type="ECO:0000259" key="6">
    <source>
        <dbReference type="Pfam" id="PF12333"/>
    </source>
</evidence>
<name>A0A673JLJ9_9TELE</name>
<dbReference type="AlphaFoldDB" id="A0A673JLJ9"/>
<evidence type="ECO:0000313" key="8">
    <source>
        <dbReference type="Ensembl" id="ENSSRHP00000054865.1"/>
    </source>
</evidence>
<protein>
    <submittedName>
        <fullName evidence="8">Testis-expressed sequence 10 protein homolog</fullName>
    </submittedName>
</protein>
<gene>
    <name evidence="8" type="primary">LOC107723457</name>
</gene>
<evidence type="ECO:0000259" key="7">
    <source>
        <dbReference type="Pfam" id="PF25781"/>
    </source>
</evidence>
<dbReference type="InterPro" id="IPR024679">
    <property type="entry name" value="Ipi1_N"/>
</dbReference>
<comment type="similarity">
    <text evidence="3">Belongs to the IPI1/TEX10 family.</text>
</comment>
<dbReference type="Pfam" id="PF25781">
    <property type="entry name" value="TPR_TEX10"/>
    <property type="match status" value="1"/>
</dbReference>